<keyword evidence="3" id="KW-1185">Reference proteome</keyword>
<proteinExistence type="predicted"/>
<dbReference type="RefSeq" id="XP_040626759.1">
    <property type="nucleotide sequence ID" value="XM_040773231.1"/>
</dbReference>
<dbReference type="OrthoDB" id="17560at2759"/>
<evidence type="ECO:0000313" key="2">
    <source>
        <dbReference type="EMBL" id="EJT99861.1"/>
    </source>
</evidence>
<name>M5G1T8_DACPD</name>
<dbReference type="HOGENOM" id="CLU_054590_2_0_1"/>
<dbReference type="Gene3D" id="3.40.50.1820">
    <property type="entry name" value="alpha/beta hydrolase"/>
    <property type="match status" value="1"/>
</dbReference>
<dbReference type="EMBL" id="JH795868">
    <property type="protein sequence ID" value="EJT99861.1"/>
    <property type="molecule type" value="Genomic_DNA"/>
</dbReference>
<dbReference type="OMA" id="SWACAEE"/>
<accession>M5G1T8</accession>
<dbReference type="Proteomes" id="UP000030653">
    <property type="component" value="Unassembled WGS sequence"/>
</dbReference>
<dbReference type="InterPro" id="IPR002925">
    <property type="entry name" value="Dienelactn_hydro"/>
</dbReference>
<evidence type="ECO:0000259" key="1">
    <source>
        <dbReference type="Pfam" id="PF01738"/>
    </source>
</evidence>
<dbReference type="GO" id="GO:0016787">
    <property type="term" value="F:hydrolase activity"/>
    <property type="evidence" value="ECO:0007669"/>
    <property type="project" value="UniProtKB-KW"/>
</dbReference>
<feature type="domain" description="Dienelactone hydrolase" evidence="1">
    <location>
        <begin position="44"/>
        <end position="274"/>
    </location>
</feature>
<dbReference type="InterPro" id="IPR029058">
    <property type="entry name" value="AB_hydrolase_fold"/>
</dbReference>
<gene>
    <name evidence="2" type="ORF">DACRYDRAFT_23421</name>
</gene>
<dbReference type="Pfam" id="PF01738">
    <property type="entry name" value="DLH"/>
    <property type="match status" value="1"/>
</dbReference>
<keyword evidence="2" id="KW-0378">Hydrolase</keyword>
<sequence>MKLCADCIAGTRLTGTPTGEMIKLASTDCYYARAPDDVRVPAAEKSAILVFTDIFGLPLGNPKIMADGYAKESGLDVYVPDMFAGNPPVDDNDLRTYDHWQVGVKPPIWKNLGFTWQIFKSMPNLLTTNWPSNVGKRMKTFIETLKKEKGLEKIGAVGYCFGGMMVAEMAPYHVLSSGVICHPGGFSLKLVTQMDYPVSWVVAEEDFAFPAAKTVEAEQLLAARTERSDAIEYEFKRYMGTRHGFACRPALDMPEVKKAWEDAAEQTVNWFKKTLI</sequence>
<protein>
    <submittedName>
        <fullName evidence="2">Alpha/beta-hydrolase</fullName>
    </submittedName>
</protein>
<evidence type="ECO:0000313" key="3">
    <source>
        <dbReference type="Proteomes" id="UP000030653"/>
    </source>
</evidence>
<dbReference type="STRING" id="1858805.M5G1T8"/>
<dbReference type="PANTHER" id="PTHR17630:SF44">
    <property type="entry name" value="PROTEIN AIM2"/>
    <property type="match status" value="1"/>
</dbReference>
<dbReference type="GeneID" id="63688293"/>
<dbReference type="SUPFAM" id="SSF53474">
    <property type="entry name" value="alpha/beta-Hydrolases"/>
    <property type="match status" value="1"/>
</dbReference>
<reference evidence="2 3" key="1">
    <citation type="journal article" date="2012" name="Science">
        <title>The Paleozoic origin of enzymatic lignin decomposition reconstructed from 31 fungal genomes.</title>
        <authorList>
            <person name="Floudas D."/>
            <person name="Binder M."/>
            <person name="Riley R."/>
            <person name="Barry K."/>
            <person name="Blanchette R.A."/>
            <person name="Henrissat B."/>
            <person name="Martinez A.T."/>
            <person name="Otillar R."/>
            <person name="Spatafora J.W."/>
            <person name="Yadav J.S."/>
            <person name="Aerts A."/>
            <person name="Benoit I."/>
            <person name="Boyd A."/>
            <person name="Carlson A."/>
            <person name="Copeland A."/>
            <person name="Coutinho P.M."/>
            <person name="de Vries R.P."/>
            <person name="Ferreira P."/>
            <person name="Findley K."/>
            <person name="Foster B."/>
            <person name="Gaskell J."/>
            <person name="Glotzer D."/>
            <person name="Gorecki P."/>
            <person name="Heitman J."/>
            <person name="Hesse C."/>
            <person name="Hori C."/>
            <person name="Igarashi K."/>
            <person name="Jurgens J.A."/>
            <person name="Kallen N."/>
            <person name="Kersten P."/>
            <person name="Kohler A."/>
            <person name="Kuees U."/>
            <person name="Kumar T.K.A."/>
            <person name="Kuo A."/>
            <person name="LaButti K."/>
            <person name="Larrondo L.F."/>
            <person name="Lindquist E."/>
            <person name="Ling A."/>
            <person name="Lombard V."/>
            <person name="Lucas S."/>
            <person name="Lundell T."/>
            <person name="Martin R."/>
            <person name="McLaughlin D.J."/>
            <person name="Morgenstern I."/>
            <person name="Morin E."/>
            <person name="Murat C."/>
            <person name="Nagy L.G."/>
            <person name="Nolan M."/>
            <person name="Ohm R.A."/>
            <person name="Patyshakuliyeva A."/>
            <person name="Rokas A."/>
            <person name="Ruiz-Duenas F.J."/>
            <person name="Sabat G."/>
            <person name="Salamov A."/>
            <person name="Samejima M."/>
            <person name="Schmutz J."/>
            <person name="Slot J.C."/>
            <person name="St John F."/>
            <person name="Stenlid J."/>
            <person name="Sun H."/>
            <person name="Sun S."/>
            <person name="Syed K."/>
            <person name="Tsang A."/>
            <person name="Wiebenga A."/>
            <person name="Young D."/>
            <person name="Pisabarro A."/>
            <person name="Eastwood D.C."/>
            <person name="Martin F."/>
            <person name="Cullen D."/>
            <person name="Grigoriev I.V."/>
            <person name="Hibbett D.S."/>
        </authorList>
    </citation>
    <scope>NUCLEOTIDE SEQUENCE [LARGE SCALE GENOMIC DNA]</scope>
    <source>
        <strain evidence="2 3">DJM-731 SS1</strain>
    </source>
</reference>
<dbReference type="PANTHER" id="PTHR17630">
    <property type="entry name" value="DIENELACTONE HYDROLASE"/>
    <property type="match status" value="1"/>
</dbReference>
<organism evidence="2 3">
    <name type="scientific">Dacryopinax primogenitus (strain DJM 731)</name>
    <name type="common">Brown rot fungus</name>
    <dbReference type="NCBI Taxonomy" id="1858805"/>
    <lineage>
        <taxon>Eukaryota</taxon>
        <taxon>Fungi</taxon>
        <taxon>Dikarya</taxon>
        <taxon>Basidiomycota</taxon>
        <taxon>Agaricomycotina</taxon>
        <taxon>Dacrymycetes</taxon>
        <taxon>Dacrymycetales</taxon>
        <taxon>Dacrymycetaceae</taxon>
        <taxon>Dacryopinax</taxon>
    </lineage>
</organism>
<dbReference type="AlphaFoldDB" id="M5G1T8"/>